<organism evidence="4 5">
    <name type="scientific">Gemmata algarum</name>
    <dbReference type="NCBI Taxonomy" id="2975278"/>
    <lineage>
        <taxon>Bacteria</taxon>
        <taxon>Pseudomonadati</taxon>
        <taxon>Planctomycetota</taxon>
        <taxon>Planctomycetia</taxon>
        <taxon>Gemmatales</taxon>
        <taxon>Gemmataceae</taxon>
        <taxon>Gemmata</taxon>
    </lineage>
</organism>
<dbReference type="InterPro" id="IPR000667">
    <property type="entry name" value="Peptidase_S13"/>
</dbReference>
<keyword evidence="4" id="KW-0645">Protease</keyword>
<proteinExistence type="inferred from homology"/>
<dbReference type="InterPro" id="IPR012338">
    <property type="entry name" value="Beta-lactam/transpept-like"/>
</dbReference>
<keyword evidence="3" id="KW-0732">Signal</keyword>
<evidence type="ECO:0000313" key="5">
    <source>
        <dbReference type="Proteomes" id="UP001272242"/>
    </source>
</evidence>
<dbReference type="Gene3D" id="3.40.710.10">
    <property type="entry name" value="DD-peptidase/beta-lactamase superfamily"/>
    <property type="match status" value="2"/>
</dbReference>
<dbReference type="GO" id="GO:0009002">
    <property type="term" value="F:serine-type D-Ala-D-Ala carboxypeptidase activity"/>
    <property type="evidence" value="ECO:0007669"/>
    <property type="project" value="UniProtKB-EC"/>
</dbReference>
<dbReference type="Pfam" id="PF02113">
    <property type="entry name" value="Peptidase_S13"/>
    <property type="match status" value="1"/>
</dbReference>
<dbReference type="RefSeq" id="WP_320689291.1">
    <property type="nucleotide sequence ID" value="NZ_JAXBLV010000229.1"/>
</dbReference>
<protein>
    <submittedName>
        <fullName evidence="4">D-alanyl-D-alanine carboxypeptidase/D-alanyl-D-alanine-endopeptidase</fullName>
        <ecNumber evidence="4">3.4.16.4</ecNumber>
    </submittedName>
</protein>
<dbReference type="EC" id="3.4.16.4" evidence="4"/>
<gene>
    <name evidence="4" type="primary">dacB</name>
    <name evidence="4" type="ORF">R5W23_004512</name>
</gene>
<dbReference type="Gene3D" id="3.50.80.20">
    <property type="entry name" value="D-Ala-D-Ala carboxypeptidase C, peptidase S13"/>
    <property type="match status" value="1"/>
</dbReference>
<dbReference type="PANTHER" id="PTHR30023">
    <property type="entry name" value="D-ALANYL-D-ALANINE CARBOXYPEPTIDASE"/>
    <property type="match status" value="1"/>
</dbReference>
<feature type="signal peptide" evidence="3">
    <location>
        <begin position="1"/>
        <end position="23"/>
    </location>
</feature>
<dbReference type="SUPFAM" id="SSF56601">
    <property type="entry name" value="beta-lactamase/transpeptidase-like"/>
    <property type="match status" value="1"/>
</dbReference>
<evidence type="ECO:0000256" key="2">
    <source>
        <dbReference type="ARBA" id="ARBA00022801"/>
    </source>
</evidence>
<sequence length="520" mass="54058">MLRVCPLLAVALVVVVGTVPAPAAPPDGLAEKIEAITGAPDYKHASWGVLVVDAKTGSTVYARNPDAMLAPASVTKLFTCAAALVTLGPDHKRETAVYQRGIVLKGTLRGDLVLVASGDLMLGGRTKDGKTVFKDKDHTYANGGFGDCEVTDTDPLAGLNALAKQIKDAGINEVNGEVLIDDRLFARTRGSGSGPDAVTPIVVNDNAIDVIVTPGEKEGAPATVSMRPETSLYTMDATVSTAAAGATANIQLIPIGATQFAVRGAVPAGGKSQLRVLNVDEPVPFARALFVEALRRHGVRAQCAVLRPGAVPLPPKADYEKLPKVAALASAPFKDTVTVTLKVSHNLYASAIPCLLAVAQGASTLDAGLKEERAVLKDLGVDTDAISFGGGAGGAQSDYVSARATVQLLQGMSKRPEWEAYKAALPVLGVDGTLSDAVKEDSPARGKAHAKTGTLLWYDAANERFLLKSKALAGSLTTKSGKELLFCVMVNNVPLPKGVISSREGKMLGKLCEVLHEHGP</sequence>
<comment type="similarity">
    <text evidence="1">Belongs to the peptidase S13 family.</text>
</comment>
<keyword evidence="2 4" id="KW-0378">Hydrolase</keyword>
<dbReference type="NCBIfam" id="TIGR00666">
    <property type="entry name" value="PBP4"/>
    <property type="match status" value="1"/>
</dbReference>
<evidence type="ECO:0000256" key="3">
    <source>
        <dbReference type="SAM" id="SignalP"/>
    </source>
</evidence>
<reference evidence="5" key="1">
    <citation type="journal article" date="2023" name="Mar. Drugs">
        <title>Gemmata algarum, a Novel Planctomycete Isolated from an Algal Mat, Displays Antimicrobial Activity.</title>
        <authorList>
            <person name="Kumar G."/>
            <person name="Kallscheuer N."/>
            <person name="Kashif M."/>
            <person name="Ahamad S."/>
            <person name="Jagadeeshwari U."/>
            <person name="Pannikurungottu S."/>
            <person name="Haufschild T."/>
            <person name="Kabuu M."/>
            <person name="Sasikala C."/>
            <person name="Jogler C."/>
            <person name="Ramana C."/>
        </authorList>
    </citation>
    <scope>NUCLEOTIDE SEQUENCE [LARGE SCALE GENOMIC DNA]</scope>
    <source>
        <strain evidence="5">JC673</strain>
    </source>
</reference>
<evidence type="ECO:0000256" key="1">
    <source>
        <dbReference type="ARBA" id="ARBA00006096"/>
    </source>
</evidence>
<keyword evidence="4" id="KW-0121">Carboxypeptidase</keyword>
<comment type="caution">
    <text evidence="4">The sequence shown here is derived from an EMBL/GenBank/DDBJ whole genome shotgun (WGS) entry which is preliminary data.</text>
</comment>
<dbReference type="PANTHER" id="PTHR30023:SF0">
    <property type="entry name" value="PENICILLIN-SENSITIVE CARBOXYPEPTIDASE A"/>
    <property type="match status" value="1"/>
</dbReference>
<name>A0ABU5F764_9BACT</name>
<feature type="chain" id="PRO_5045686545" evidence="3">
    <location>
        <begin position="24"/>
        <end position="520"/>
    </location>
</feature>
<accession>A0ABU5F764</accession>
<dbReference type="Proteomes" id="UP001272242">
    <property type="component" value="Unassembled WGS sequence"/>
</dbReference>
<evidence type="ECO:0000313" key="4">
    <source>
        <dbReference type="EMBL" id="MDY3563029.1"/>
    </source>
</evidence>
<dbReference type="EMBL" id="JAXBLV010000229">
    <property type="protein sequence ID" value="MDY3563029.1"/>
    <property type="molecule type" value="Genomic_DNA"/>
</dbReference>
<keyword evidence="5" id="KW-1185">Reference proteome</keyword>